<dbReference type="RefSeq" id="WP_179666869.1">
    <property type="nucleotide sequence ID" value="NZ_JACCFP010000001.1"/>
</dbReference>
<dbReference type="AlphaFoldDB" id="A0A853BWG3"/>
<accession>A0A853BWG3</accession>
<evidence type="ECO:0000313" key="1">
    <source>
        <dbReference type="EMBL" id="NYJ00250.1"/>
    </source>
</evidence>
<comment type="caution">
    <text evidence="1">The sequence shown here is derived from an EMBL/GenBank/DDBJ whole genome shotgun (WGS) entry which is preliminary data.</text>
</comment>
<evidence type="ECO:0000313" key="2">
    <source>
        <dbReference type="Proteomes" id="UP000530424"/>
    </source>
</evidence>
<protein>
    <submittedName>
        <fullName evidence="1">Uncharacterized protein</fullName>
    </submittedName>
</protein>
<reference evidence="1 2" key="1">
    <citation type="submission" date="2020-07" db="EMBL/GenBank/DDBJ databases">
        <title>Sequencing the genomes of 1000 actinobacteria strains.</title>
        <authorList>
            <person name="Klenk H.-P."/>
        </authorList>
    </citation>
    <scope>NUCLEOTIDE SEQUENCE [LARGE SCALE GENOMIC DNA]</scope>
    <source>
        <strain evidence="1 2">DSM 103833</strain>
    </source>
</reference>
<sequence length="144" mass="15946">MAQYPHVTLPSDKSARISVLLPWNPNRRGYDLLEDMLGLSRRGAVLYDKPVFKVARHYSAKLIQALAVRYGQVEVTQCGNVTETCVAPCWGAKRRTWPDCTCACLGENHGSGSPLDHVVGDGNLSVRHTPAERTLWVSAGEEWI</sequence>
<dbReference type="Proteomes" id="UP000530424">
    <property type="component" value="Unassembled WGS sequence"/>
</dbReference>
<gene>
    <name evidence="1" type="ORF">HNR19_000948</name>
</gene>
<keyword evidence="2" id="KW-1185">Reference proteome</keyword>
<proteinExistence type="predicted"/>
<name>A0A853BWG3_9ACTN</name>
<dbReference type="EMBL" id="JACCFP010000001">
    <property type="protein sequence ID" value="NYJ00250.1"/>
    <property type="molecule type" value="Genomic_DNA"/>
</dbReference>
<organism evidence="1 2">
    <name type="scientific">Nocardioides thalensis</name>
    <dbReference type="NCBI Taxonomy" id="1914755"/>
    <lineage>
        <taxon>Bacteria</taxon>
        <taxon>Bacillati</taxon>
        <taxon>Actinomycetota</taxon>
        <taxon>Actinomycetes</taxon>
        <taxon>Propionibacteriales</taxon>
        <taxon>Nocardioidaceae</taxon>
        <taxon>Nocardioides</taxon>
    </lineage>
</organism>